<name>W7D5W5_9LIST</name>
<reference evidence="1 2" key="1">
    <citation type="submission" date="2012-12" db="EMBL/GenBank/DDBJ databases">
        <title>Novel taxa of Listeriaceae from agricultural environments in the United States.</title>
        <authorList>
            <person name="den Bakker H.C."/>
            <person name="Allred A."/>
            <person name="Warchocki S."/>
            <person name="Wright E.M."/>
            <person name="Burrell A."/>
            <person name="Nightingale K.K."/>
            <person name="Kephart D."/>
            <person name="Wiedmann M."/>
        </authorList>
    </citation>
    <scope>NUCLEOTIDE SEQUENCE [LARGE SCALE GENOMIC DNA]</scope>
    <source>
        <strain evidence="1 2">FSL F6-1037</strain>
    </source>
</reference>
<gene>
    <name evidence="1" type="ORF">BCAMP_04782</name>
</gene>
<dbReference type="RefSeq" id="WP_035313975.1">
    <property type="nucleotide sequence ID" value="NZ_AODH01000016.1"/>
</dbReference>
<dbReference type="OrthoDB" id="9908504at2"/>
<dbReference type="Proteomes" id="UP000019243">
    <property type="component" value="Unassembled WGS sequence"/>
</dbReference>
<proteinExistence type="predicted"/>
<dbReference type="EMBL" id="AODH01000016">
    <property type="protein sequence ID" value="EUJ40678.1"/>
    <property type="molecule type" value="Genomic_DNA"/>
</dbReference>
<keyword evidence="2" id="KW-1185">Reference proteome</keyword>
<evidence type="ECO:0000313" key="1">
    <source>
        <dbReference type="EMBL" id="EUJ40678.1"/>
    </source>
</evidence>
<accession>W7D5W5</accession>
<sequence length="76" mass="8701">MEQITKVGINGQYFDISIREVISDIAYTIVYNPLTIKDIDLADEWVITTAQGICKHKIAAIEADERHHTRRVFLQA</sequence>
<dbReference type="STRING" id="1265861.BCAMP_04782"/>
<comment type="caution">
    <text evidence="1">The sequence shown here is derived from an EMBL/GenBank/DDBJ whole genome shotgun (WGS) entry which is preliminary data.</text>
</comment>
<organism evidence="1 2">
    <name type="scientific">Brochothrix campestris FSL F6-1037</name>
    <dbReference type="NCBI Taxonomy" id="1265861"/>
    <lineage>
        <taxon>Bacteria</taxon>
        <taxon>Bacillati</taxon>
        <taxon>Bacillota</taxon>
        <taxon>Bacilli</taxon>
        <taxon>Bacillales</taxon>
        <taxon>Listeriaceae</taxon>
        <taxon>Brochothrix</taxon>
    </lineage>
</organism>
<evidence type="ECO:0000313" key="2">
    <source>
        <dbReference type="Proteomes" id="UP000019243"/>
    </source>
</evidence>
<protein>
    <submittedName>
        <fullName evidence="1">Uncharacterized protein</fullName>
    </submittedName>
</protein>
<dbReference type="AlphaFoldDB" id="W7D5W5"/>